<dbReference type="InterPro" id="IPR045851">
    <property type="entry name" value="AMP-bd_C_sf"/>
</dbReference>
<name>A0A0B1ZVC0_9SPHN</name>
<feature type="domain" description="AMP-dependent synthetase/ligase" evidence="3">
    <location>
        <begin position="63"/>
        <end position="435"/>
    </location>
</feature>
<dbReference type="PANTHER" id="PTHR22754">
    <property type="entry name" value="DISCO-INTERACTING PROTEIN 2 DIP2 -RELATED"/>
    <property type="match status" value="1"/>
</dbReference>
<keyword evidence="5" id="KW-1185">Reference proteome</keyword>
<dbReference type="Pfam" id="PF00501">
    <property type="entry name" value="AMP-binding"/>
    <property type="match status" value="1"/>
</dbReference>
<dbReference type="Proteomes" id="UP000031057">
    <property type="component" value="Unassembled WGS sequence"/>
</dbReference>
<dbReference type="Gene3D" id="3.40.50.12780">
    <property type="entry name" value="N-terminal domain of ligase-like"/>
    <property type="match status" value="1"/>
</dbReference>
<dbReference type="AlphaFoldDB" id="A0A0B1ZVC0"/>
<evidence type="ECO:0000313" key="5">
    <source>
        <dbReference type="Proteomes" id="UP000031057"/>
    </source>
</evidence>
<evidence type="ECO:0000256" key="2">
    <source>
        <dbReference type="ARBA" id="ARBA00022598"/>
    </source>
</evidence>
<dbReference type="SUPFAM" id="SSF56801">
    <property type="entry name" value="Acetyl-CoA synthetase-like"/>
    <property type="match status" value="1"/>
</dbReference>
<protein>
    <submittedName>
        <fullName evidence="4">Acyl-CoA synthetase</fullName>
    </submittedName>
</protein>
<dbReference type="GO" id="GO:0006633">
    <property type="term" value="P:fatty acid biosynthetic process"/>
    <property type="evidence" value="ECO:0007669"/>
    <property type="project" value="TreeGrafter"/>
</dbReference>
<dbReference type="InterPro" id="IPR000873">
    <property type="entry name" value="AMP-dep_synth/lig_dom"/>
</dbReference>
<comment type="similarity">
    <text evidence="1">Belongs to the ATP-dependent AMP-binding enzyme family.</text>
</comment>
<sequence>MADTISMVPNLNQALAATPNDDALPRRLADFDTFCDALDYAAKGKRGFNFHDPRGTLKQVYPFSQLREDSITVAYALVARGVKPGDRVALIAETGPDFAALFCGAVYAGAWPVPLPLPTSFGGKDNYIEQLAVQLSSADPTMLVGPDEISTLTSAAAERQGCGHATWADFAAKDAAPCELPSPSPDDICYLQYSSGSTRFPHGVAVTHRSLMSNLAAHSHGMQVTEGDRCISWLPWYHDMGLVGCFLSLIANQVSGDYLKTEDFARRPLAWLDLITRNQGTSISYSPTFGYDICARRISTQTAVSERFDLSRWRLAGNGADMIRPDVMQNFVNAFADAGFKASAFLPSYGLAEATLAVTIMPPGEGICVELVEEERLSGSPRDLSRPARYRAIVNCGKPVKDMEVVIRGEKGQSLADHKIGKVWCRGTSVMHSYFRDPEATAECMVDGWLDTGDMGYMADGYLFIVGRAKDMIIINGKNHWPQDIEWAVEQLPGFNHGDIAAFSVETENGEEAPAVLVHCRVSDPDKRLELREQIRDKVRSITGMNCVVELVPPKSLPRTSSGKLSRAKAKKLYLSGEIEPFKLAA</sequence>
<dbReference type="NCBIfam" id="NF006624">
    <property type="entry name" value="PRK09192.1"/>
    <property type="match status" value="1"/>
</dbReference>
<gene>
    <name evidence="4" type="ORF">LK12_01555</name>
</gene>
<comment type="caution">
    <text evidence="4">The sequence shown here is derived from an EMBL/GenBank/DDBJ whole genome shotgun (WGS) entry which is preliminary data.</text>
</comment>
<dbReference type="EMBL" id="JTDI01000001">
    <property type="protein sequence ID" value="KHK93072.1"/>
    <property type="molecule type" value="Genomic_DNA"/>
</dbReference>
<dbReference type="GO" id="GO:0070566">
    <property type="term" value="F:adenylyltransferase activity"/>
    <property type="evidence" value="ECO:0007669"/>
    <property type="project" value="TreeGrafter"/>
</dbReference>
<dbReference type="OrthoDB" id="9803968at2"/>
<dbReference type="STRING" id="1348853.LK12_01555"/>
<dbReference type="InterPro" id="IPR040097">
    <property type="entry name" value="FAAL/FAAC"/>
</dbReference>
<dbReference type="CDD" id="cd05931">
    <property type="entry name" value="FAAL"/>
    <property type="match status" value="1"/>
</dbReference>
<reference evidence="4 5" key="1">
    <citation type="submission" date="2014-10" db="EMBL/GenBank/DDBJ databases">
        <title>Genome sequence of Novosphingobium malaysiense MUSC 273(T).</title>
        <authorList>
            <person name="Lee L.-H."/>
        </authorList>
    </citation>
    <scope>NUCLEOTIDE SEQUENCE [LARGE SCALE GENOMIC DNA]</scope>
    <source>
        <strain evidence="4 5">MUSC 273</strain>
    </source>
</reference>
<evidence type="ECO:0000313" key="4">
    <source>
        <dbReference type="EMBL" id="KHK93072.1"/>
    </source>
</evidence>
<keyword evidence="2" id="KW-0436">Ligase</keyword>
<dbReference type="InterPro" id="IPR042099">
    <property type="entry name" value="ANL_N_sf"/>
</dbReference>
<dbReference type="GO" id="GO:0005886">
    <property type="term" value="C:plasma membrane"/>
    <property type="evidence" value="ECO:0007669"/>
    <property type="project" value="TreeGrafter"/>
</dbReference>
<dbReference type="GO" id="GO:0016874">
    <property type="term" value="F:ligase activity"/>
    <property type="evidence" value="ECO:0007669"/>
    <property type="project" value="UniProtKB-KW"/>
</dbReference>
<dbReference type="RefSeq" id="WP_039278468.1">
    <property type="nucleotide sequence ID" value="NZ_JTDI01000001.1"/>
</dbReference>
<dbReference type="PANTHER" id="PTHR22754:SF32">
    <property type="entry name" value="DISCO-INTERACTING PROTEIN 2"/>
    <property type="match status" value="1"/>
</dbReference>
<organism evidence="4 5">
    <name type="scientific">Novosphingobium malaysiense</name>
    <dbReference type="NCBI Taxonomy" id="1348853"/>
    <lineage>
        <taxon>Bacteria</taxon>
        <taxon>Pseudomonadati</taxon>
        <taxon>Pseudomonadota</taxon>
        <taxon>Alphaproteobacteria</taxon>
        <taxon>Sphingomonadales</taxon>
        <taxon>Sphingomonadaceae</taxon>
        <taxon>Novosphingobium</taxon>
    </lineage>
</organism>
<accession>A0A0B1ZVC0</accession>
<evidence type="ECO:0000259" key="3">
    <source>
        <dbReference type="Pfam" id="PF00501"/>
    </source>
</evidence>
<proteinExistence type="inferred from homology"/>
<dbReference type="Gene3D" id="3.30.300.30">
    <property type="match status" value="1"/>
</dbReference>
<evidence type="ECO:0000256" key="1">
    <source>
        <dbReference type="ARBA" id="ARBA00006432"/>
    </source>
</evidence>